<comment type="caution">
    <text evidence="6">The sequence shown here is derived from an EMBL/GenBank/DDBJ whole genome shotgun (WGS) entry which is preliminary data.</text>
</comment>
<dbReference type="Proteomes" id="UP000326759">
    <property type="component" value="Unassembled WGS sequence"/>
</dbReference>
<gene>
    <name evidence="6" type="primary">TRMT11</name>
    <name evidence="6" type="ORF">Anas_02960</name>
</gene>
<dbReference type="GO" id="GO:0008168">
    <property type="term" value="F:methyltransferase activity"/>
    <property type="evidence" value="ECO:0007669"/>
    <property type="project" value="UniProtKB-KW"/>
</dbReference>
<evidence type="ECO:0000259" key="4">
    <source>
        <dbReference type="Pfam" id="PF01170"/>
    </source>
</evidence>
<keyword evidence="2 6" id="KW-0808">Transferase</keyword>
<name>A0A5N5SXA4_9CRUS</name>
<dbReference type="EMBL" id="SEYY01019383">
    <property type="protein sequence ID" value="KAB7498309.1"/>
    <property type="molecule type" value="Genomic_DNA"/>
</dbReference>
<evidence type="ECO:0000256" key="3">
    <source>
        <dbReference type="SAM" id="MobiDB-lite"/>
    </source>
</evidence>
<reference evidence="6 7" key="1">
    <citation type="journal article" date="2019" name="PLoS Biol.">
        <title>Sex chromosomes control vertical transmission of feminizing Wolbachia symbionts in an isopod.</title>
        <authorList>
            <person name="Becking T."/>
            <person name="Chebbi M.A."/>
            <person name="Giraud I."/>
            <person name="Moumen B."/>
            <person name="Laverre T."/>
            <person name="Caubet Y."/>
            <person name="Peccoud J."/>
            <person name="Gilbert C."/>
            <person name="Cordaux R."/>
        </authorList>
    </citation>
    <scope>NUCLEOTIDE SEQUENCE [LARGE SCALE GENOMIC DNA]</scope>
    <source>
        <strain evidence="6">ANa2</strain>
        <tissue evidence="6">Whole body excluding digestive tract and cuticle</tissue>
    </source>
</reference>
<dbReference type="OrthoDB" id="296065at2759"/>
<dbReference type="Gene3D" id="3.40.50.150">
    <property type="entry name" value="Vaccinia Virus protein VP39"/>
    <property type="match status" value="1"/>
</dbReference>
<organism evidence="6 7">
    <name type="scientific">Armadillidium nasatum</name>
    <dbReference type="NCBI Taxonomy" id="96803"/>
    <lineage>
        <taxon>Eukaryota</taxon>
        <taxon>Metazoa</taxon>
        <taxon>Ecdysozoa</taxon>
        <taxon>Arthropoda</taxon>
        <taxon>Crustacea</taxon>
        <taxon>Multicrustacea</taxon>
        <taxon>Malacostraca</taxon>
        <taxon>Eumalacostraca</taxon>
        <taxon>Peracarida</taxon>
        <taxon>Isopoda</taxon>
        <taxon>Oniscidea</taxon>
        <taxon>Crinocheta</taxon>
        <taxon>Armadillidiidae</taxon>
        <taxon>Armadillidium</taxon>
    </lineage>
</organism>
<dbReference type="PANTHER" id="PTHR13370:SF3">
    <property type="entry name" value="TRNA (GUANINE(10)-N2)-METHYLTRANSFERASE HOMOLOG"/>
    <property type="match status" value="1"/>
</dbReference>
<accession>A0A5N5SXA4</accession>
<protein>
    <submittedName>
        <fullName evidence="6">tRNA (Guanine(10)-N2)-methyltransferase-like protein</fullName>
    </submittedName>
</protein>
<feature type="region of interest" description="Disordered" evidence="3">
    <location>
        <begin position="269"/>
        <end position="300"/>
    </location>
</feature>
<dbReference type="InterPro" id="IPR029063">
    <property type="entry name" value="SAM-dependent_MTases_sf"/>
</dbReference>
<dbReference type="GO" id="GO:0043527">
    <property type="term" value="C:tRNA methyltransferase complex"/>
    <property type="evidence" value="ECO:0007669"/>
    <property type="project" value="UniProtKB-ARBA"/>
</dbReference>
<dbReference type="Pfam" id="PF01170">
    <property type="entry name" value="UPF0020"/>
    <property type="match status" value="1"/>
</dbReference>
<proteinExistence type="predicted"/>
<dbReference type="InterPro" id="IPR059073">
    <property type="entry name" value="TRMT11_N"/>
</dbReference>
<evidence type="ECO:0000259" key="5">
    <source>
        <dbReference type="Pfam" id="PF25904"/>
    </source>
</evidence>
<dbReference type="AlphaFoldDB" id="A0A5N5SXA4"/>
<feature type="domain" description="tRNA (guanine(10)-N(2))-methyltransferase TRMT11 N-terminal" evidence="5">
    <location>
        <begin position="21"/>
        <end position="120"/>
    </location>
</feature>
<dbReference type="InterPro" id="IPR000241">
    <property type="entry name" value="RlmKL-like_Mtase"/>
</dbReference>
<evidence type="ECO:0000256" key="1">
    <source>
        <dbReference type="ARBA" id="ARBA00022603"/>
    </source>
</evidence>
<dbReference type="GO" id="GO:0032259">
    <property type="term" value="P:methylation"/>
    <property type="evidence" value="ECO:0007669"/>
    <property type="project" value="UniProtKB-KW"/>
</dbReference>
<sequence length="323" mass="37150">MQKNLLSIACWLDHAMKYGEKGESIDKLHENVERNIPIFKNQITDGKDFKVEVITFNKKITREEKHRKVMSLSYIPVKGKVNLTNPELQMSLIEYYGISHNIPENPVKCFFGRWITDGQRDIINTFSLKKRRFIGTTSMDAELAFLMANMAQVGPGNVVFDPFVGTGSILVSAAQRGAYVLGCDIDFMTLHAKTKPTRFQEKERKEDESIRANLEQYGLGGKYLDILVMDSSRHLWRKAKFIEGESASAEELKRYEDFKRKFMQASQTLQSLSKEERKAIKKKFPMDKRGQGYSNNEDSRDILSMPVVNISSENCVQRKHEND</sequence>
<dbReference type="PANTHER" id="PTHR13370">
    <property type="entry name" value="RNA METHYLASE-RELATED"/>
    <property type="match status" value="1"/>
</dbReference>
<evidence type="ECO:0000256" key="2">
    <source>
        <dbReference type="ARBA" id="ARBA00022679"/>
    </source>
</evidence>
<dbReference type="SUPFAM" id="SSF53335">
    <property type="entry name" value="S-adenosyl-L-methionine-dependent methyltransferases"/>
    <property type="match status" value="1"/>
</dbReference>
<evidence type="ECO:0000313" key="6">
    <source>
        <dbReference type="EMBL" id="KAB7498309.1"/>
    </source>
</evidence>
<evidence type="ECO:0000313" key="7">
    <source>
        <dbReference type="Proteomes" id="UP000326759"/>
    </source>
</evidence>
<keyword evidence="7" id="KW-1185">Reference proteome</keyword>
<feature type="compositionally biased region" description="Basic and acidic residues" evidence="3">
    <location>
        <begin position="273"/>
        <end position="290"/>
    </location>
</feature>
<dbReference type="Pfam" id="PF25904">
    <property type="entry name" value="Tmrp11_N"/>
    <property type="match status" value="1"/>
</dbReference>
<keyword evidence="1 6" id="KW-0489">Methyltransferase</keyword>
<feature type="domain" description="Ribosomal RNA large subunit methyltransferase K/L-like methyltransferase" evidence="4">
    <location>
        <begin position="130"/>
        <end position="200"/>
    </location>
</feature>
<dbReference type="GO" id="GO:0005737">
    <property type="term" value="C:cytoplasm"/>
    <property type="evidence" value="ECO:0007669"/>
    <property type="project" value="TreeGrafter"/>
</dbReference>